<evidence type="ECO:0000313" key="2">
    <source>
        <dbReference type="EMBL" id="PVH93118.1"/>
    </source>
</evidence>
<protein>
    <submittedName>
        <fullName evidence="2">Uncharacterized protein</fullName>
    </submittedName>
</protein>
<feature type="transmembrane region" description="Helical" evidence="1">
    <location>
        <begin position="97"/>
        <end position="117"/>
    </location>
</feature>
<accession>A0A2V1D528</accession>
<organism evidence="2 3">
    <name type="scientific">Periconia macrospinosa</name>
    <dbReference type="NCBI Taxonomy" id="97972"/>
    <lineage>
        <taxon>Eukaryota</taxon>
        <taxon>Fungi</taxon>
        <taxon>Dikarya</taxon>
        <taxon>Ascomycota</taxon>
        <taxon>Pezizomycotina</taxon>
        <taxon>Dothideomycetes</taxon>
        <taxon>Pleosporomycetidae</taxon>
        <taxon>Pleosporales</taxon>
        <taxon>Massarineae</taxon>
        <taxon>Periconiaceae</taxon>
        <taxon>Periconia</taxon>
    </lineage>
</organism>
<dbReference type="STRING" id="97972.A0A2V1D528"/>
<dbReference type="AlphaFoldDB" id="A0A2V1D528"/>
<dbReference type="EMBL" id="KZ805614">
    <property type="protein sequence ID" value="PVH93118.1"/>
    <property type="molecule type" value="Genomic_DNA"/>
</dbReference>
<keyword evidence="3" id="KW-1185">Reference proteome</keyword>
<keyword evidence="1" id="KW-0472">Membrane</keyword>
<evidence type="ECO:0000256" key="1">
    <source>
        <dbReference type="SAM" id="Phobius"/>
    </source>
</evidence>
<proteinExistence type="predicted"/>
<dbReference type="Proteomes" id="UP000244855">
    <property type="component" value="Unassembled WGS sequence"/>
</dbReference>
<keyword evidence="1" id="KW-1133">Transmembrane helix</keyword>
<gene>
    <name evidence="2" type="ORF">DM02DRAFT_721844</name>
</gene>
<sequence>MAAFSRGLTSILHQRCFQLPSPIRTANLTVRRQCPPCPPRCTADRYFSSAISRRFAAPVRDTRPAIPSYVTSDPVLRRVISDRLPILLYREPNPRKYLLKVYGFAILSTGIGLYSFYFGKTVPKEQPFFVVPTYIFIGFAFVVIGVHIFQRPVRRITTLEVLPPAMGGRLQLRMRGRSHPFAKETELVTDIWEPVITEKTNPMVKEILEANRARKQSLLDGLGDRGYLSAIWELGARFLDQRWTSFFLRFKFAVLQFGQAKIDVDGVKWKLDCNGYLLEDGKALDRIISEE</sequence>
<reference evidence="2 3" key="1">
    <citation type="journal article" date="2018" name="Sci. Rep.">
        <title>Comparative genomics provides insights into the lifestyle and reveals functional heterogeneity of dark septate endophytic fungi.</title>
        <authorList>
            <person name="Knapp D.G."/>
            <person name="Nemeth J.B."/>
            <person name="Barry K."/>
            <person name="Hainaut M."/>
            <person name="Henrissat B."/>
            <person name="Johnson J."/>
            <person name="Kuo A."/>
            <person name="Lim J.H.P."/>
            <person name="Lipzen A."/>
            <person name="Nolan M."/>
            <person name="Ohm R.A."/>
            <person name="Tamas L."/>
            <person name="Grigoriev I.V."/>
            <person name="Spatafora J.W."/>
            <person name="Nagy L.G."/>
            <person name="Kovacs G.M."/>
        </authorList>
    </citation>
    <scope>NUCLEOTIDE SEQUENCE [LARGE SCALE GENOMIC DNA]</scope>
    <source>
        <strain evidence="2 3">DSE2036</strain>
    </source>
</reference>
<feature type="transmembrane region" description="Helical" evidence="1">
    <location>
        <begin position="129"/>
        <end position="149"/>
    </location>
</feature>
<dbReference type="OrthoDB" id="4140442at2759"/>
<keyword evidence="1" id="KW-0812">Transmembrane</keyword>
<name>A0A2V1D528_9PLEO</name>
<evidence type="ECO:0000313" key="3">
    <source>
        <dbReference type="Proteomes" id="UP000244855"/>
    </source>
</evidence>